<dbReference type="RefSeq" id="WP_084036357.1">
    <property type="nucleotide sequence ID" value="NZ_CP066007.1"/>
</dbReference>
<accession>A0A7T4ECL6</accession>
<dbReference type="GeneID" id="92760516"/>
<reference evidence="1 2" key="1">
    <citation type="submission" date="2020-12" db="EMBL/GenBank/DDBJ databases">
        <title>FDA dAtabase for Regulatory Grade micrObial Sequences (FDA-ARGOS): Supporting development and validation of Infectious Disease Dx tests.</title>
        <authorList>
            <person name="Sproer C."/>
            <person name="Gronow S."/>
            <person name="Severitt S."/>
            <person name="Schroder I."/>
            <person name="Tallon L."/>
            <person name="Sadzewicz L."/>
            <person name="Zhao X."/>
            <person name="Boylan J."/>
            <person name="Ott S."/>
            <person name="Bowen H."/>
            <person name="Vavikolanu K."/>
            <person name="Mehta A."/>
            <person name="Aluvathingal J."/>
            <person name="Nadendla S."/>
            <person name="Lowell S."/>
            <person name="Myers T."/>
            <person name="Yan Y."/>
            <person name="Sichtig H."/>
        </authorList>
    </citation>
    <scope>NUCLEOTIDE SEQUENCE [LARGE SCALE GENOMIC DNA]</scope>
    <source>
        <strain evidence="1 2">FDAARGOS_1053</strain>
    </source>
</reference>
<gene>
    <name evidence="1" type="ORF">I6I10_07350</name>
</gene>
<dbReference type="OrthoDB" id="4426435at2"/>
<dbReference type="Proteomes" id="UP000596145">
    <property type="component" value="Chromosome"/>
</dbReference>
<dbReference type="EMBL" id="CP066007">
    <property type="protein sequence ID" value="QQB45353.1"/>
    <property type="molecule type" value="Genomic_DNA"/>
</dbReference>
<organism evidence="1 2">
    <name type="scientific">Corynebacterium glucuronolyticum</name>
    <dbReference type="NCBI Taxonomy" id="39791"/>
    <lineage>
        <taxon>Bacteria</taxon>
        <taxon>Bacillati</taxon>
        <taxon>Actinomycetota</taxon>
        <taxon>Actinomycetes</taxon>
        <taxon>Mycobacteriales</taxon>
        <taxon>Corynebacteriaceae</taxon>
        <taxon>Corynebacterium</taxon>
    </lineage>
</organism>
<dbReference type="AlphaFoldDB" id="A0A7T4ECL6"/>
<protein>
    <submittedName>
        <fullName evidence="1">Uncharacterized protein</fullName>
    </submittedName>
</protein>
<evidence type="ECO:0000313" key="1">
    <source>
        <dbReference type="EMBL" id="QQB45353.1"/>
    </source>
</evidence>
<sequence>MSNPVYTGGPIGYEAATRVEKGHLVAIKDGKVKHAGAEGAIFGAVTEIADPKDQLRPDNVAVHYGNVAVKLVVDGDAKAIKAGAAVFAAADGKAAATGTVQVGVAVRDGENGKILTILNNLPVAG</sequence>
<evidence type="ECO:0000313" key="2">
    <source>
        <dbReference type="Proteomes" id="UP000596145"/>
    </source>
</evidence>
<name>A0A7T4ECL6_9CORY</name>
<proteinExistence type="predicted"/>